<dbReference type="GO" id="GO:0016616">
    <property type="term" value="F:oxidoreductase activity, acting on the CH-OH group of donors, NAD or NADP as acceptor"/>
    <property type="evidence" value="ECO:0007669"/>
    <property type="project" value="TreeGrafter"/>
</dbReference>
<dbReference type="Proteomes" id="UP000216020">
    <property type="component" value="Unassembled WGS sequence"/>
</dbReference>
<evidence type="ECO:0000313" key="4">
    <source>
        <dbReference type="Proteomes" id="UP000216020"/>
    </source>
</evidence>
<dbReference type="SUPFAM" id="SSF51735">
    <property type="entry name" value="NAD(P)-binding Rossmann-fold domains"/>
    <property type="match status" value="1"/>
</dbReference>
<dbReference type="PRINTS" id="PR00080">
    <property type="entry name" value="SDRFAMILY"/>
</dbReference>
<evidence type="ECO:0008006" key="5">
    <source>
        <dbReference type="Google" id="ProtNLM"/>
    </source>
</evidence>
<protein>
    <recommendedName>
        <fullName evidence="5">Sugar dehydrogenase</fullName>
    </recommendedName>
</protein>
<keyword evidence="2" id="KW-0560">Oxidoreductase</keyword>
<comment type="similarity">
    <text evidence="1">Belongs to the short-chain dehydrogenases/reductases (SDR) family.</text>
</comment>
<evidence type="ECO:0000256" key="1">
    <source>
        <dbReference type="ARBA" id="ARBA00006484"/>
    </source>
</evidence>
<reference evidence="4" key="1">
    <citation type="submission" date="2017-05" db="EMBL/GenBank/DDBJ databases">
        <title>Complete and WGS of Bordetella genogroups.</title>
        <authorList>
            <person name="Spilker T."/>
            <person name="Lipuma J."/>
        </authorList>
    </citation>
    <scope>NUCLEOTIDE SEQUENCE [LARGE SCALE GENOMIC DNA]</scope>
    <source>
        <strain evidence="4">AU16122</strain>
    </source>
</reference>
<evidence type="ECO:0000256" key="2">
    <source>
        <dbReference type="ARBA" id="ARBA00023002"/>
    </source>
</evidence>
<proteinExistence type="inferred from homology"/>
<dbReference type="AlphaFoldDB" id="A0A261SMA3"/>
<gene>
    <name evidence="3" type="ORF">CAL29_01380</name>
</gene>
<name>A0A261SMA3_9BORD</name>
<dbReference type="EMBL" id="NEVM01000001">
    <property type="protein sequence ID" value="OZI38548.1"/>
    <property type="molecule type" value="Genomic_DNA"/>
</dbReference>
<sequence>MVTGSSGGIGAATARALSEAGATVVGVDVREPAGKAMRCAAFHLADVRIPKTFRDVVSSVLEHHHRIDLLVNVAGVGSTGPSEGISEAEWDRVLEINLKGTFFCCQAVIPGMKKQGGGSIVNIGSVVGKNGGNARCWIDPDEQSGVSNAAYGAAKAGVHLLTAYLARELAASRIRVNAVAPGPIATPMTTVFPEALRSLIPVGRMGQLDDVANAVLFLADGRNSFITGEVLDVNGGIWCD</sequence>
<dbReference type="Gene3D" id="3.40.50.720">
    <property type="entry name" value="NAD(P)-binding Rossmann-like Domain"/>
    <property type="match status" value="1"/>
</dbReference>
<comment type="caution">
    <text evidence="3">The sequence shown here is derived from an EMBL/GenBank/DDBJ whole genome shotgun (WGS) entry which is preliminary data.</text>
</comment>
<organism evidence="3 4">
    <name type="scientific">Bordetella genomosp. 10</name>
    <dbReference type="NCBI Taxonomy" id="1416804"/>
    <lineage>
        <taxon>Bacteria</taxon>
        <taxon>Pseudomonadati</taxon>
        <taxon>Pseudomonadota</taxon>
        <taxon>Betaproteobacteria</taxon>
        <taxon>Burkholderiales</taxon>
        <taxon>Alcaligenaceae</taxon>
        <taxon>Bordetella</taxon>
    </lineage>
</organism>
<dbReference type="PRINTS" id="PR00081">
    <property type="entry name" value="GDHRDH"/>
</dbReference>
<keyword evidence="4" id="KW-1185">Reference proteome</keyword>
<evidence type="ECO:0000313" key="3">
    <source>
        <dbReference type="EMBL" id="OZI38548.1"/>
    </source>
</evidence>
<dbReference type="PANTHER" id="PTHR42760:SF133">
    <property type="entry name" value="3-OXOACYL-[ACYL-CARRIER-PROTEIN] REDUCTASE"/>
    <property type="match status" value="1"/>
</dbReference>
<dbReference type="OrthoDB" id="196630at2"/>
<accession>A0A261SMA3</accession>
<dbReference type="PANTHER" id="PTHR42760">
    <property type="entry name" value="SHORT-CHAIN DEHYDROGENASES/REDUCTASES FAMILY MEMBER"/>
    <property type="match status" value="1"/>
</dbReference>
<dbReference type="FunFam" id="3.40.50.720:FF:000084">
    <property type="entry name" value="Short-chain dehydrogenase reductase"/>
    <property type="match status" value="1"/>
</dbReference>
<dbReference type="InterPro" id="IPR036291">
    <property type="entry name" value="NAD(P)-bd_dom_sf"/>
</dbReference>
<dbReference type="Pfam" id="PF13561">
    <property type="entry name" value="adh_short_C2"/>
    <property type="match status" value="1"/>
</dbReference>
<dbReference type="InterPro" id="IPR002347">
    <property type="entry name" value="SDR_fam"/>
</dbReference>